<reference evidence="1 2" key="1">
    <citation type="submission" date="2024-02" db="EMBL/GenBank/DDBJ databases">
        <authorList>
            <person name="Chen Y."/>
            <person name="Shah S."/>
            <person name="Dougan E. K."/>
            <person name="Thang M."/>
            <person name="Chan C."/>
        </authorList>
    </citation>
    <scope>NUCLEOTIDE SEQUENCE [LARGE SCALE GENOMIC DNA]</scope>
</reference>
<comment type="caution">
    <text evidence="1">The sequence shown here is derived from an EMBL/GenBank/DDBJ whole genome shotgun (WGS) entry which is preliminary data.</text>
</comment>
<organism evidence="1 2">
    <name type="scientific">Durusdinium trenchii</name>
    <dbReference type="NCBI Taxonomy" id="1381693"/>
    <lineage>
        <taxon>Eukaryota</taxon>
        <taxon>Sar</taxon>
        <taxon>Alveolata</taxon>
        <taxon>Dinophyceae</taxon>
        <taxon>Suessiales</taxon>
        <taxon>Symbiodiniaceae</taxon>
        <taxon>Durusdinium</taxon>
    </lineage>
</organism>
<evidence type="ECO:0000313" key="2">
    <source>
        <dbReference type="Proteomes" id="UP001642484"/>
    </source>
</evidence>
<keyword evidence="2" id="KW-1185">Reference proteome</keyword>
<proteinExistence type="predicted"/>
<evidence type="ECO:0000313" key="1">
    <source>
        <dbReference type="EMBL" id="CAK9065337.1"/>
    </source>
</evidence>
<gene>
    <name evidence="1" type="ORF">CCMP2556_LOCUS32132</name>
</gene>
<name>A0ABP0NNG8_9DINO</name>
<dbReference type="EMBL" id="CAXAMN010021998">
    <property type="protein sequence ID" value="CAK9065337.1"/>
    <property type="molecule type" value="Genomic_DNA"/>
</dbReference>
<accession>A0ABP0NNG8</accession>
<dbReference type="Proteomes" id="UP001642484">
    <property type="component" value="Unassembled WGS sequence"/>
</dbReference>
<protein>
    <submittedName>
        <fullName evidence="1">Uncharacterized protein</fullName>
    </submittedName>
</protein>
<sequence>MASALRASLLYILEIHRKVLQMFEHQKRWFSNLEDAFVGLRQTLVEMVHDSLQHKPEGVADEEYFRELEPLLNHLASDCLRSQADPNSFVREWVKTKDNQEAMARVSPFGLLAMQTWQKARETDEKQQNVHGLKGVSALQHLGKVLRALRHEGITSASAAFLYFNPEEDGGPLFMWQYLTSKRKLSKDRRVSSNPKVQRFASTEKTTTRRLILVRPHDQS</sequence>